<keyword evidence="8" id="KW-1185">Reference proteome</keyword>
<feature type="transmembrane region" description="Helical" evidence="6">
    <location>
        <begin position="181"/>
        <end position="200"/>
    </location>
</feature>
<dbReference type="PANTHER" id="PTHR42718">
    <property type="entry name" value="MAJOR FACILITATOR SUPERFAMILY MULTIDRUG TRANSPORTER MFSC"/>
    <property type="match status" value="1"/>
</dbReference>
<protein>
    <submittedName>
        <fullName evidence="7">MFS transporter</fullName>
    </submittedName>
</protein>
<evidence type="ECO:0000256" key="5">
    <source>
        <dbReference type="ARBA" id="ARBA00023136"/>
    </source>
</evidence>
<organism evidence="7 8">
    <name type="scientific">Roseomonas haemaphysalidis</name>
    <dbReference type="NCBI Taxonomy" id="2768162"/>
    <lineage>
        <taxon>Bacteria</taxon>
        <taxon>Pseudomonadati</taxon>
        <taxon>Pseudomonadota</taxon>
        <taxon>Alphaproteobacteria</taxon>
        <taxon>Acetobacterales</taxon>
        <taxon>Roseomonadaceae</taxon>
        <taxon>Roseomonas</taxon>
    </lineage>
</organism>
<proteinExistence type="predicted"/>
<evidence type="ECO:0000256" key="2">
    <source>
        <dbReference type="ARBA" id="ARBA00022448"/>
    </source>
</evidence>
<evidence type="ECO:0000313" key="7">
    <source>
        <dbReference type="EMBL" id="MBO1078551.1"/>
    </source>
</evidence>
<feature type="transmembrane region" description="Helical" evidence="6">
    <location>
        <begin position="221"/>
        <end position="240"/>
    </location>
</feature>
<name>A0ABS3KM70_9PROT</name>
<dbReference type="InterPro" id="IPR011701">
    <property type="entry name" value="MFS"/>
</dbReference>
<dbReference type="Pfam" id="PF07690">
    <property type="entry name" value="MFS_1"/>
    <property type="match status" value="1"/>
</dbReference>
<comment type="caution">
    <text evidence="7">The sequence shown here is derived from an EMBL/GenBank/DDBJ whole genome shotgun (WGS) entry which is preliminary data.</text>
</comment>
<dbReference type="Proteomes" id="UP001518989">
    <property type="component" value="Unassembled WGS sequence"/>
</dbReference>
<feature type="transmembrane region" description="Helical" evidence="6">
    <location>
        <begin position="246"/>
        <end position="265"/>
    </location>
</feature>
<dbReference type="RefSeq" id="WP_207415967.1">
    <property type="nucleotide sequence ID" value="NZ_CP061178.1"/>
</dbReference>
<comment type="subcellular location">
    <subcellularLocation>
        <location evidence="1">Membrane</location>
        <topology evidence="1">Multi-pass membrane protein</topology>
    </subcellularLocation>
</comment>
<sequence length="534" mass="56813">MSATTAAAVPDTVPPPEGGVLRVCGFFLCSLLFGLTSGLSNNLVAVNIQAAQAQFGATTNEALWLTAAYTSTSVTATLMLWKFRTQYGIRLFAKLGLAAFALVSLLHLFTNDLNAAVVLRAVAGFATAPLGTLAFLYMLEPFPPARRLTTGICLGLLGTSLATPLARVISPHLLEVGLWHGLNMLELGLALLSLTVVHLVPITPPPRAKVFDAMDAISLPLLALGAGLISVALTVGRYYWWTEAPWVGVTLAAGIGVLALVLVIELNRKQPLLHLRWLSSGAMITFAGSMLIARFVLAEQTSGVVGFFQNLGFLNDHMIGLFTVISLATIAGYLCVAPFNQPDRAELIHLIALSMIAVGAWMDSHATSLTRPHDLYLSQGLISFGAAIFLPAAMSWSFTHVVRTGMQYLPSFLAVFLVSQNFGGLLGSAGLGTLMVYREKFHSSHVVSSLTMQNPLVAQRVQQYSGAYAGTLGDPTLRGAEGTALLAQTATRESYVLAYNDVFHAVALLALAAIALLLCHVAFKLLRARAAEPA</sequence>
<evidence type="ECO:0000256" key="1">
    <source>
        <dbReference type="ARBA" id="ARBA00004141"/>
    </source>
</evidence>
<keyword evidence="4 6" id="KW-1133">Transmembrane helix</keyword>
<feature type="transmembrane region" description="Helical" evidence="6">
    <location>
        <begin position="91"/>
        <end position="109"/>
    </location>
</feature>
<evidence type="ECO:0000313" key="8">
    <source>
        <dbReference type="Proteomes" id="UP001518989"/>
    </source>
</evidence>
<evidence type="ECO:0000256" key="6">
    <source>
        <dbReference type="SAM" id="Phobius"/>
    </source>
</evidence>
<reference evidence="7 8" key="1">
    <citation type="submission" date="2020-09" db="EMBL/GenBank/DDBJ databases">
        <title>Roseomonas.</title>
        <authorList>
            <person name="Zhu W."/>
        </authorList>
    </citation>
    <scope>NUCLEOTIDE SEQUENCE [LARGE SCALE GENOMIC DNA]</scope>
    <source>
        <strain evidence="7 8">573</strain>
    </source>
</reference>
<keyword evidence="2" id="KW-0813">Transport</keyword>
<accession>A0ABS3KM70</accession>
<gene>
    <name evidence="7" type="ORF">IAI61_05875</name>
</gene>
<feature type="transmembrane region" description="Helical" evidence="6">
    <location>
        <begin position="317"/>
        <end position="335"/>
    </location>
</feature>
<feature type="transmembrane region" description="Helical" evidence="6">
    <location>
        <begin position="347"/>
        <end position="364"/>
    </location>
</feature>
<dbReference type="SUPFAM" id="SSF103473">
    <property type="entry name" value="MFS general substrate transporter"/>
    <property type="match status" value="1"/>
</dbReference>
<feature type="transmembrane region" description="Helical" evidence="6">
    <location>
        <begin position="376"/>
        <end position="399"/>
    </location>
</feature>
<dbReference type="Gene3D" id="1.20.1250.20">
    <property type="entry name" value="MFS general substrate transporter like domains"/>
    <property type="match status" value="1"/>
</dbReference>
<feature type="transmembrane region" description="Helical" evidence="6">
    <location>
        <begin position="502"/>
        <end position="523"/>
    </location>
</feature>
<dbReference type="InterPro" id="IPR036259">
    <property type="entry name" value="MFS_trans_sf"/>
</dbReference>
<keyword evidence="3 6" id="KW-0812">Transmembrane</keyword>
<dbReference type="PANTHER" id="PTHR42718:SF9">
    <property type="entry name" value="MAJOR FACILITATOR SUPERFAMILY MULTIDRUG TRANSPORTER MFSC"/>
    <property type="match status" value="1"/>
</dbReference>
<feature type="transmembrane region" description="Helical" evidence="6">
    <location>
        <begin position="115"/>
        <end position="139"/>
    </location>
</feature>
<feature type="transmembrane region" description="Helical" evidence="6">
    <location>
        <begin position="20"/>
        <end position="39"/>
    </location>
</feature>
<dbReference type="EMBL" id="JACTNG010000002">
    <property type="protein sequence ID" value="MBO1078551.1"/>
    <property type="molecule type" value="Genomic_DNA"/>
</dbReference>
<feature type="transmembrane region" description="Helical" evidence="6">
    <location>
        <begin position="277"/>
        <end position="297"/>
    </location>
</feature>
<evidence type="ECO:0000256" key="3">
    <source>
        <dbReference type="ARBA" id="ARBA00022692"/>
    </source>
</evidence>
<evidence type="ECO:0000256" key="4">
    <source>
        <dbReference type="ARBA" id="ARBA00022989"/>
    </source>
</evidence>
<feature type="transmembrane region" description="Helical" evidence="6">
    <location>
        <begin position="411"/>
        <end position="437"/>
    </location>
</feature>
<keyword evidence="5 6" id="KW-0472">Membrane</keyword>